<evidence type="ECO:0000256" key="2">
    <source>
        <dbReference type="ARBA" id="ARBA00004328"/>
    </source>
</evidence>
<feature type="domain" description="CCHC-type" evidence="19">
    <location>
        <begin position="425"/>
        <end position="441"/>
    </location>
</feature>
<feature type="region of interest" description="Disordered" evidence="18">
    <location>
        <begin position="477"/>
        <end position="503"/>
    </location>
</feature>
<dbReference type="Pfam" id="PF22909">
    <property type="entry name" value="Caulimovir_coat_dom"/>
    <property type="match status" value="1"/>
</dbReference>
<dbReference type="GO" id="GO:0043657">
    <property type="term" value="C:host cell"/>
    <property type="evidence" value="ECO:0007669"/>
    <property type="project" value="GOC"/>
</dbReference>
<keyword evidence="8" id="KW-1048">Host nucleus</keyword>
<evidence type="ECO:0000256" key="3">
    <source>
        <dbReference type="ARBA" id="ARBA00006778"/>
    </source>
</evidence>
<keyword evidence="6" id="KW-1163">Viral penetration into host nucleus</keyword>
<name>A0A059SSF9_9VIRU</name>
<comment type="similarity">
    <text evidence="3">Belongs to the caulimoviridae capsid protein family.</text>
</comment>
<evidence type="ECO:0000256" key="1">
    <source>
        <dbReference type="ARBA" id="ARBA00004147"/>
    </source>
</evidence>
<evidence type="ECO:0000313" key="20">
    <source>
        <dbReference type="EMBL" id="AHA91296.1"/>
    </source>
</evidence>
<evidence type="ECO:0000259" key="19">
    <source>
        <dbReference type="PROSITE" id="PS50158"/>
    </source>
</evidence>
<evidence type="ECO:0000256" key="16">
    <source>
        <dbReference type="ARBA" id="ARBA00031336"/>
    </source>
</evidence>
<accession>A0A059SSF9</accession>
<sequence length="503" mass="58218">MAESVLDRTINRFWYKLGDDCLSESQFDLMIRLMEESLDGDQIIDLTSLPSDNLQVEQVTTTTEDSFSEESEFLLAIGETSEDESEFLLAIGETSEEESDSGEEPEFEQVRMDRTGGTEIPKEEDGGEPSRYNERKRKTTEDRYFPTQPKTIPGQKQTTMGMLNIDCQANRRTLIDDWAAEIGLIVKTNREDYLDPETILLLMEHKTSGIAKELIRNTRWNRTTGDIIEQVIDAMYTMFLGLNYSDNKVAEKIEEQEKAKIRMTKLQLCDICYLEEFTCDYEKNMYKTELADFPGYINQYLSKIPIIGEKALTRFRHEANGTSIYSLGFAAKIVKEELSKICDLSKKQKKLKKFNKKCCSIGEASVEYGCKKTSKKKYHKRYKKKYKAYKPYKKKKKFRSGKYFKPKEKRGSKQKYCPKGKKDCRCWICNIEGHYANECPNRQSSEKAHILQQAEKLGLQPIEEPYEGVQEVFILEYKEEEEETSTEEDDGSSTSEDSDSESD</sequence>
<evidence type="ECO:0000256" key="5">
    <source>
        <dbReference type="ARBA" id="ARBA00018091"/>
    </source>
</evidence>
<reference evidence="20" key="1">
    <citation type="journal article" date="2014" name="Arch. Virol.">
        <title>A phylogeographical study of the cauliflower mosaic virus population in mid-Eurasia Iran using complete genome analysis.</title>
        <authorList>
            <person name="Farzadfar S."/>
            <person name="Pourrahim R."/>
            <person name="Ebrahimi H."/>
        </authorList>
    </citation>
    <scope>NUCLEOTIDE SEQUENCE</scope>
    <source>
        <strain evidence="20">IRNWKB63</strain>
    </source>
</reference>
<feature type="compositionally biased region" description="Acidic residues" evidence="18">
    <location>
        <begin position="94"/>
        <end position="107"/>
    </location>
</feature>
<evidence type="ECO:0000256" key="18">
    <source>
        <dbReference type="SAM" id="MobiDB-lite"/>
    </source>
</evidence>
<feature type="compositionally biased region" description="Basic and acidic residues" evidence="18">
    <location>
        <begin position="108"/>
        <end position="124"/>
    </location>
</feature>
<evidence type="ECO:0000256" key="14">
    <source>
        <dbReference type="ARBA" id="ARBA00023296"/>
    </source>
</evidence>
<evidence type="ECO:0000256" key="13">
    <source>
        <dbReference type="ARBA" id="ARBA00022844"/>
    </source>
</evidence>
<keyword evidence="10 17" id="KW-0863">Zinc-finger</keyword>
<keyword evidence="9" id="KW-0479">Metal-binding</keyword>
<dbReference type="InterPro" id="IPR036875">
    <property type="entry name" value="Znf_CCHC_sf"/>
</dbReference>
<organism evidence="20">
    <name type="scientific">Cauliflower mosaic virus</name>
    <dbReference type="NCBI Taxonomy" id="10641"/>
    <lineage>
        <taxon>Viruses</taxon>
        <taxon>Riboviria</taxon>
        <taxon>Pararnavirae</taxon>
        <taxon>Artverviricota</taxon>
        <taxon>Revtraviricetes</taxon>
        <taxon>Ortervirales</taxon>
        <taxon>Caulimoviridae</taxon>
        <taxon>Caulimovirus</taxon>
        <taxon>Caulimovirus tessellobrassicae</taxon>
    </lineage>
</organism>
<dbReference type="SMART" id="SM00343">
    <property type="entry name" value="ZnF_C2HC"/>
    <property type="match status" value="1"/>
</dbReference>
<keyword evidence="7 20" id="KW-0167">Capsid protein</keyword>
<evidence type="ECO:0000256" key="9">
    <source>
        <dbReference type="ARBA" id="ARBA00022723"/>
    </source>
</evidence>
<keyword evidence="14" id="KW-1160">Virus entry into host cell</keyword>
<evidence type="ECO:0000256" key="8">
    <source>
        <dbReference type="ARBA" id="ARBA00022562"/>
    </source>
</evidence>
<dbReference type="GO" id="GO:0042025">
    <property type="term" value="C:host cell nucleus"/>
    <property type="evidence" value="ECO:0007669"/>
    <property type="project" value="UniProtKB-SubCell"/>
</dbReference>
<comment type="function">
    <text evidence="15">Self assembles to form an icosahedral capsid, about 50 nm in diameter, nm, composed of 420 subunits of the viral capsid protein. The capsid encapsulates the genomic dsDNA. Following virus entry into host cell, provides nuclear import of the viral genome. Virus particles do not enter the nucleus, but dock at the nuclear membrane through the interaction with host importins.</text>
</comment>
<dbReference type="GO" id="GO:0075732">
    <property type="term" value="P:viral penetration into host nucleus"/>
    <property type="evidence" value="ECO:0007669"/>
    <property type="project" value="UniProtKB-KW"/>
</dbReference>
<dbReference type="GO" id="GO:0039620">
    <property type="term" value="C:T=7 icosahedral viral capsid"/>
    <property type="evidence" value="ECO:0007669"/>
    <property type="project" value="UniProtKB-KW"/>
</dbReference>
<keyword evidence="12" id="KW-0862">Zinc</keyword>
<dbReference type="PRINTS" id="PR00221">
    <property type="entry name" value="CAULIMOCOAT"/>
</dbReference>
<keyword evidence="13" id="KW-0946">Virion</keyword>
<comment type="subcellular location">
    <subcellularLocation>
        <location evidence="1">Host nucleus</location>
    </subcellularLocation>
    <subcellularLocation>
        <location evidence="2">Virion</location>
    </subcellularLocation>
</comment>
<dbReference type="InterPro" id="IPR001878">
    <property type="entry name" value="Znf_CCHC"/>
</dbReference>
<evidence type="ECO:0000256" key="6">
    <source>
        <dbReference type="ARBA" id="ARBA00022524"/>
    </source>
</evidence>
<evidence type="ECO:0000256" key="15">
    <source>
        <dbReference type="ARBA" id="ARBA00024644"/>
    </source>
</evidence>
<evidence type="ECO:0000256" key="10">
    <source>
        <dbReference type="ARBA" id="ARBA00022771"/>
    </source>
</evidence>
<keyword evidence="11" id="KW-1145">T=7 icosahedral capsid protein</keyword>
<evidence type="ECO:0000256" key="7">
    <source>
        <dbReference type="ARBA" id="ARBA00022561"/>
    </source>
</evidence>
<dbReference type="GO" id="GO:0003676">
    <property type="term" value="F:nucleic acid binding"/>
    <property type="evidence" value="ECO:0007669"/>
    <property type="project" value="InterPro"/>
</dbReference>
<evidence type="ECO:0000256" key="11">
    <source>
        <dbReference type="ARBA" id="ARBA00022828"/>
    </source>
</evidence>
<gene>
    <name evidence="20" type="primary">ORF4</name>
</gene>
<dbReference type="SUPFAM" id="SSF57756">
    <property type="entry name" value="Retrovirus zinc finger-like domains"/>
    <property type="match status" value="1"/>
</dbReference>
<dbReference type="EMBL" id="KF357589">
    <property type="protein sequence ID" value="AHA91296.1"/>
    <property type="molecule type" value="Genomic_DNA"/>
</dbReference>
<dbReference type="PROSITE" id="PS50158">
    <property type="entry name" value="ZF_CCHC"/>
    <property type="match status" value="1"/>
</dbReference>
<feature type="compositionally biased region" description="Acidic residues" evidence="18">
    <location>
        <begin position="478"/>
        <end position="503"/>
    </location>
</feature>
<protein>
    <recommendedName>
        <fullName evidence="5">Capsid protein</fullName>
    </recommendedName>
    <alternativeName>
        <fullName evidence="16">Coat protein</fullName>
    </alternativeName>
</protein>
<dbReference type="InterPro" id="IPR001988">
    <property type="entry name" value="Caulimo_coat"/>
</dbReference>
<comment type="subunit">
    <text evidence="4">Interacts (via nuclear localization signal) with host importin alpha.</text>
</comment>
<dbReference type="GO" id="GO:0005198">
    <property type="term" value="F:structural molecule activity"/>
    <property type="evidence" value="ECO:0007669"/>
    <property type="project" value="InterPro"/>
</dbReference>
<dbReference type="GO" id="GO:0008270">
    <property type="term" value="F:zinc ion binding"/>
    <property type="evidence" value="ECO:0007669"/>
    <property type="project" value="UniProtKB-KW"/>
</dbReference>
<dbReference type="GO" id="GO:0046718">
    <property type="term" value="P:symbiont entry into host cell"/>
    <property type="evidence" value="ECO:0007669"/>
    <property type="project" value="UniProtKB-KW"/>
</dbReference>
<proteinExistence type="inferred from homology"/>
<evidence type="ECO:0000256" key="12">
    <source>
        <dbReference type="ARBA" id="ARBA00022833"/>
    </source>
</evidence>
<evidence type="ECO:0000256" key="17">
    <source>
        <dbReference type="PROSITE-ProRule" id="PRU00047"/>
    </source>
</evidence>
<evidence type="ECO:0000256" key="4">
    <source>
        <dbReference type="ARBA" id="ARBA00011242"/>
    </source>
</evidence>
<feature type="region of interest" description="Disordered" evidence="18">
    <location>
        <begin position="93"/>
        <end position="156"/>
    </location>
</feature>